<evidence type="ECO:0000313" key="2">
    <source>
        <dbReference type="Proteomes" id="UP000054776"/>
    </source>
</evidence>
<dbReference type="EMBL" id="JYDH01000820">
    <property type="protein sequence ID" value="KRY25632.1"/>
    <property type="molecule type" value="Genomic_DNA"/>
</dbReference>
<evidence type="ECO:0000313" key="1">
    <source>
        <dbReference type="EMBL" id="KRY25632.1"/>
    </source>
</evidence>
<dbReference type="InParanoid" id="A0A0V1ALF6"/>
<sequence length="41" mass="4791">MGNTTLTWNKSISKFVDTVPRQPTNRYVEKMEDYVTLIIVT</sequence>
<comment type="caution">
    <text evidence="1">The sequence shown here is derived from an EMBL/GenBank/DDBJ whole genome shotgun (WGS) entry which is preliminary data.</text>
</comment>
<keyword evidence="2" id="KW-1185">Reference proteome</keyword>
<dbReference type="Proteomes" id="UP000054776">
    <property type="component" value="Unassembled WGS sequence"/>
</dbReference>
<gene>
    <name evidence="1" type="ORF">T01_12360</name>
</gene>
<proteinExistence type="predicted"/>
<name>A0A0V1ALF6_TRISP</name>
<organism evidence="1 2">
    <name type="scientific">Trichinella spiralis</name>
    <name type="common">Trichina worm</name>
    <dbReference type="NCBI Taxonomy" id="6334"/>
    <lineage>
        <taxon>Eukaryota</taxon>
        <taxon>Metazoa</taxon>
        <taxon>Ecdysozoa</taxon>
        <taxon>Nematoda</taxon>
        <taxon>Enoplea</taxon>
        <taxon>Dorylaimia</taxon>
        <taxon>Trichinellida</taxon>
        <taxon>Trichinellidae</taxon>
        <taxon>Trichinella</taxon>
    </lineage>
</organism>
<protein>
    <submittedName>
        <fullName evidence="1">Uncharacterized protein</fullName>
    </submittedName>
</protein>
<dbReference type="AlphaFoldDB" id="A0A0V1ALF6"/>
<reference evidence="1 2" key="1">
    <citation type="submission" date="2015-01" db="EMBL/GenBank/DDBJ databases">
        <title>Evolution of Trichinella species and genotypes.</title>
        <authorList>
            <person name="Korhonen P.K."/>
            <person name="Edoardo P."/>
            <person name="Giuseppe L.R."/>
            <person name="Gasser R.B."/>
        </authorList>
    </citation>
    <scope>NUCLEOTIDE SEQUENCE [LARGE SCALE GENOMIC DNA]</scope>
    <source>
        <strain evidence="1">ISS3</strain>
    </source>
</reference>
<accession>A0A0V1ALF6</accession>